<feature type="region of interest" description="Disordered" evidence="1">
    <location>
        <begin position="68"/>
        <end position="99"/>
    </location>
</feature>
<sequence>MLLESKCSNSGRVRCRIVLLKFPKSFGMYNGHEWVQSPWINEVVSQPVHVHQLDSIGKETRQIRQRVSSHQQSNVGVDGPSRPSGVVVSDDDCGVKGRNPGEDMDVCKCTVPSRHGGTRNSRRAASSRFKLVEGEERGKVPDHF</sequence>
<feature type="region of interest" description="Disordered" evidence="1">
    <location>
        <begin position="111"/>
        <end position="144"/>
    </location>
</feature>
<organism evidence="2 3">
    <name type="scientific">Trichonephila clavipes</name>
    <name type="common">Golden silk orbweaver</name>
    <name type="synonym">Nephila clavipes</name>
    <dbReference type="NCBI Taxonomy" id="2585209"/>
    <lineage>
        <taxon>Eukaryota</taxon>
        <taxon>Metazoa</taxon>
        <taxon>Ecdysozoa</taxon>
        <taxon>Arthropoda</taxon>
        <taxon>Chelicerata</taxon>
        <taxon>Arachnida</taxon>
        <taxon>Araneae</taxon>
        <taxon>Araneomorphae</taxon>
        <taxon>Entelegynae</taxon>
        <taxon>Araneoidea</taxon>
        <taxon>Nephilidae</taxon>
        <taxon>Trichonephila</taxon>
    </lineage>
</organism>
<reference evidence="2" key="1">
    <citation type="submission" date="2020-08" db="EMBL/GenBank/DDBJ databases">
        <title>Multicomponent nature underlies the extraordinary mechanical properties of spider dragline silk.</title>
        <authorList>
            <person name="Kono N."/>
            <person name="Nakamura H."/>
            <person name="Mori M."/>
            <person name="Yoshida Y."/>
            <person name="Ohtoshi R."/>
            <person name="Malay A.D."/>
            <person name="Moran D.A.P."/>
            <person name="Tomita M."/>
            <person name="Numata K."/>
            <person name="Arakawa K."/>
        </authorList>
    </citation>
    <scope>NUCLEOTIDE SEQUENCE</scope>
</reference>
<feature type="compositionally biased region" description="Basic and acidic residues" evidence="1">
    <location>
        <begin position="130"/>
        <end position="144"/>
    </location>
</feature>
<evidence type="ECO:0000313" key="2">
    <source>
        <dbReference type="EMBL" id="GFY20565.1"/>
    </source>
</evidence>
<comment type="caution">
    <text evidence="2">The sequence shown here is derived from an EMBL/GenBank/DDBJ whole genome shotgun (WGS) entry which is preliminary data.</text>
</comment>
<proteinExistence type="predicted"/>
<dbReference type="EMBL" id="BMAU01021355">
    <property type="protein sequence ID" value="GFY20565.1"/>
    <property type="molecule type" value="Genomic_DNA"/>
</dbReference>
<protein>
    <submittedName>
        <fullName evidence="2">Uncharacterized protein</fullName>
    </submittedName>
</protein>
<evidence type="ECO:0000256" key="1">
    <source>
        <dbReference type="SAM" id="MobiDB-lite"/>
    </source>
</evidence>
<dbReference type="AlphaFoldDB" id="A0A8X6T045"/>
<keyword evidence="3" id="KW-1185">Reference proteome</keyword>
<evidence type="ECO:0000313" key="3">
    <source>
        <dbReference type="Proteomes" id="UP000887159"/>
    </source>
</evidence>
<name>A0A8X6T045_TRICX</name>
<accession>A0A8X6T045</accession>
<gene>
    <name evidence="2" type="ORF">TNCV_211971</name>
</gene>
<dbReference type="Proteomes" id="UP000887159">
    <property type="component" value="Unassembled WGS sequence"/>
</dbReference>